<sequence>MIDNHKLQIGKTIQKFETLQDYQAQSTFDGRDRLIIEFDIANILEEGNDFMVDSAEEVHNEQAGDGEVIGSERMGNGDTDFEILNLEAEGYLEDSLTKYLEIELLLMKAIIGASVFSVIVAFLVWGFHHKRMKASVKDSCLFARPCFESLVVDMEKTIGKDSSMTPKPSLISKPRIESVIAEKHSSVLCNREEMHMERFGSFVSYSSFHAVEESLKGNNESRAPTIELLGEFVFGEVSSSQSWAMKNWRIESEESEYYVSTKSRNKVHSDPVQPQPALSELSTMDSHSCARYTSGKKIVKEKGGKDGEAQVITNSARRSSRIHNRPVMSP</sequence>
<evidence type="ECO:0000256" key="2">
    <source>
        <dbReference type="SAM" id="Phobius"/>
    </source>
</evidence>
<proteinExistence type="predicted"/>
<dbReference type="AlphaFoldDB" id="A0A922G7V6"/>
<feature type="region of interest" description="Disordered" evidence="1">
    <location>
        <begin position="262"/>
        <end position="286"/>
    </location>
</feature>
<feature type="region of interest" description="Disordered" evidence="1">
    <location>
        <begin position="298"/>
        <end position="330"/>
    </location>
</feature>
<gene>
    <name evidence="3" type="ORF">I3842_01G231700</name>
</gene>
<feature type="transmembrane region" description="Helical" evidence="2">
    <location>
        <begin position="105"/>
        <end position="127"/>
    </location>
</feature>
<dbReference type="Proteomes" id="UP000811246">
    <property type="component" value="Chromosome 1"/>
</dbReference>
<dbReference type="EMBL" id="CM031825">
    <property type="protein sequence ID" value="KAG6733578.1"/>
    <property type="molecule type" value="Genomic_DNA"/>
</dbReference>
<dbReference type="PANTHER" id="PTHR34775:SF6">
    <property type="entry name" value="TRANSMEMBRANE PROTEIN"/>
    <property type="match status" value="1"/>
</dbReference>
<name>A0A922G7V6_CARIL</name>
<comment type="caution">
    <text evidence="3">The sequence shown here is derived from an EMBL/GenBank/DDBJ whole genome shotgun (WGS) entry which is preliminary data.</text>
</comment>
<evidence type="ECO:0000313" key="4">
    <source>
        <dbReference type="Proteomes" id="UP000811246"/>
    </source>
</evidence>
<keyword evidence="2" id="KW-0812">Transmembrane</keyword>
<organism evidence="3 4">
    <name type="scientific">Carya illinoinensis</name>
    <name type="common">Pecan</name>
    <dbReference type="NCBI Taxonomy" id="32201"/>
    <lineage>
        <taxon>Eukaryota</taxon>
        <taxon>Viridiplantae</taxon>
        <taxon>Streptophyta</taxon>
        <taxon>Embryophyta</taxon>
        <taxon>Tracheophyta</taxon>
        <taxon>Spermatophyta</taxon>
        <taxon>Magnoliopsida</taxon>
        <taxon>eudicotyledons</taxon>
        <taxon>Gunneridae</taxon>
        <taxon>Pentapetalae</taxon>
        <taxon>rosids</taxon>
        <taxon>fabids</taxon>
        <taxon>Fagales</taxon>
        <taxon>Juglandaceae</taxon>
        <taxon>Carya</taxon>
    </lineage>
</organism>
<reference evidence="3" key="1">
    <citation type="submission" date="2021-01" db="EMBL/GenBank/DDBJ databases">
        <authorList>
            <person name="Lovell J.T."/>
            <person name="Bentley N."/>
            <person name="Bhattarai G."/>
            <person name="Jenkins J.W."/>
            <person name="Sreedasyam A."/>
            <person name="Alarcon Y."/>
            <person name="Bock C."/>
            <person name="Boston L."/>
            <person name="Carlson J."/>
            <person name="Cervantes K."/>
            <person name="Clermont K."/>
            <person name="Krom N."/>
            <person name="Kubenka K."/>
            <person name="Mamidi S."/>
            <person name="Mattison C."/>
            <person name="Monteros M."/>
            <person name="Pisani C."/>
            <person name="Plott C."/>
            <person name="Rajasekar S."/>
            <person name="Rhein H.S."/>
            <person name="Rohla C."/>
            <person name="Song M."/>
            <person name="Hilaire R.S."/>
            <person name="Shu S."/>
            <person name="Wells L."/>
            <person name="Wang X."/>
            <person name="Webber J."/>
            <person name="Heerema R.J."/>
            <person name="Klein P."/>
            <person name="Conner P."/>
            <person name="Grauke L."/>
            <person name="Grimwood J."/>
            <person name="Schmutz J."/>
            <person name="Randall J.J."/>
        </authorList>
    </citation>
    <scope>NUCLEOTIDE SEQUENCE</scope>
    <source>
        <tissue evidence="3">Leaf</tissue>
    </source>
</reference>
<keyword evidence="2" id="KW-1133">Transmembrane helix</keyword>
<evidence type="ECO:0000313" key="3">
    <source>
        <dbReference type="EMBL" id="KAG6733578.1"/>
    </source>
</evidence>
<protein>
    <submittedName>
        <fullName evidence="3">Uncharacterized protein</fullName>
    </submittedName>
</protein>
<accession>A0A922G7V6</accession>
<keyword evidence="2" id="KW-0472">Membrane</keyword>
<evidence type="ECO:0000256" key="1">
    <source>
        <dbReference type="SAM" id="MobiDB-lite"/>
    </source>
</evidence>
<feature type="compositionally biased region" description="Basic and acidic residues" evidence="1">
    <location>
        <begin position="298"/>
        <end position="308"/>
    </location>
</feature>
<dbReference type="PANTHER" id="PTHR34775">
    <property type="entry name" value="TRANSMEMBRANE PROTEIN"/>
    <property type="match status" value="1"/>
</dbReference>